<dbReference type="InterPro" id="IPR036291">
    <property type="entry name" value="NAD(P)-bd_dom_sf"/>
</dbReference>
<protein>
    <recommendedName>
        <fullName evidence="6">Short-chain dehydrogenase</fullName>
    </recommendedName>
</protein>
<evidence type="ECO:0008006" key="6">
    <source>
        <dbReference type="Google" id="ProtNLM"/>
    </source>
</evidence>
<dbReference type="OrthoDB" id="9808814at2"/>
<gene>
    <name evidence="4" type="ORF">SAMN05443244_0816</name>
</gene>
<organism evidence="4 5">
    <name type="scientific">Terriglobus roseus</name>
    <dbReference type="NCBI Taxonomy" id="392734"/>
    <lineage>
        <taxon>Bacteria</taxon>
        <taxon>Pseudomonadati</taxon>
        <taxon>Acidobacteriota</taxon>
        <taxon>Terriglobia</taxon>
        <taxon>Terriglobales</taxon>
        <taxon>Acidobacteriaceae</taxon>
        <taxon>Terriglobus</taxon>
    </lineage>
</organism>
<dbReference type="EMBL" id="FNSD01000001">
    <property type="protein sequence ID" value="SEB49726.1"/>
    <property type="molecule type" value="Genomic_DNA"/>
</dbReference>
<evidence type="ECO:0000256" key="3">
    <source>
        <dbReference type="RuleBase" id="RU000363"/>
    </source>
</evidence>
<dbReference type="Proteomes" id="UP000182409">
    <property type="component" value="Unassembled WGS sequence"/>
</dbReference>
<dbReference type="PANTHER" id="PTHR43086:SF2">
    <property type="entry name" value="HYDROXYSTEROID DEHYDROGENASE-LIKE PROTEIN 1"/>
    <property type="match status" value="1"/>
</dbReference>
<dbReference type="GO" id="GO:0030497">
    <property type="term" value="P:fatty acid elongation"/>
    <property type="evidence" value="ECO:0007669"/>
    <property type="project" value="TreeGrafter"/>
</dbReference>
<evidence type="ECO:0000313" key="5">
    <source>
        <dbReference type="Proteomes" id="UP000182409"/>
    </source>
</evidence>
<dbReference type="PRINTS" id="PR00080">
    <property type="entry name" value="SDRFAMILY"/>
</dbReference>
<dbReference type="SUPFAM" id="SSF51735">
    <property type="entry name" value="NAD(P)-binding Rossmann-fold domains"/>
    <property type="match status" value="1"/>
</dbReference>
<dbReference type="AlphaFoldDB" id="A0A1H4JUQ0"/>
<evidence type="ECO:0000256" key="1">
    <source>
        <dbReference type="ARBA" id="ARBA00022857"/>
    </source>
</evidence>
<proteinExistence type="inferred from homology"/>
<reference evidence="4 5" key="1">
    <citation type="submission" date="2016-10" db="EMBL/GenBank/DDBJ databases">
        <authorList>
            <person name="de Groot N.N."/>
        </authorList>
    </citation>
    <scope>NUCLEOTIDE SEQUENCE [LARGE SCALE GENOMIC DNA]</scope>
    <source>
        <strain evidence="4 5">AB35.6</strain>
    </source>
</reference>
<dbReference type="InterPro" id="IPR002347">
    <property type="entry name" value="SDR_fam"/>
</dbReference>
<dbReference type="PANTHER" id="PTHR43086">
    <property type="entry name" value="VERY-LONG-CHAIN 3-OXOOACYL-COA REDUCTASE"/>
    <property type="match status" value="1"/>
</dbReference>
<dbReference type="Pfam" id="PF00106">
    <property type="entry name" value="adh_short"/>
    <property type="match status" value="1"/>
</dbReference>
<dbReference type="RefSeq" id="WP_074652464.1">
    <property type="nucleotide sequence ID" value="NZ_FNSD01000001.1"/>
</dbReference>
<dbReference type="Gene3D" id="3.40.50.720">
    <property type="entry name" value="NAD(P)-binding Rossmann-like Domain"/>
    <property type="match status" value="1"/>
</dbReference>
<sequence>MSSNKGTALITGASTGIGAVYADRLAKRGYDLILVARSKEKLDEVAKEIHSSTSRKAETLQADLSVAADVKRVADRLASDQLITAFVNNAGIASTGKLLESDPDYLDQIIQINITAFTRLAIAAATSFAKRSSGTIVNIGSVVALAPELLNGTYSGSKAYVQNFSTALKNELADKGVTVQVVLPGATATPLWGKSGVNVHTDLPAEWVMTTEDMVDASLAGLDQGEFVTIPALPDVADFEAYEESRLALAPSLSRRDPAPRYGIGTKR</sequence>
<evidence type="ECO:0000313" key="4">
    <source>
        <dbReference type="EMBL" id="SEB49726.1"/>
    </source>
</evidence>
<dbReference type="PIRSF" id="PIRSF000126">
    <property type="entry name" value="11-beta-HSD1"/>
    <property type="match status" value="1"/>
</dbReference>
<comment type="similarity">
    <text evidence="3">Belongs to the short-chain dehydrogenases/reductases (SDR) family.</text>
</comment>
<keyword evidence="2" id="KW-0560">Oxidoreductase</keyword>
<dbReference type="GO" id="GO:0016491">
    <property type="term" value="F:oxidoreductase activity"/>
    <property type="evidence" value="ECO:0007669"/>
    <property type="project" value="UniProtKB-KW"/>
</dbReference>
<evidence type="ECO:0000256" key="2">
    <source>
        <dbReference type="ARBA" id="ARBA00023002"/>
    </source>
</evidence>
<name>A0A1H4JUQ0_9BACT</name>
<keyword evidence="1" id="KW-0521">NADP</keyword>
<dbReference type="PRINTS" id="PR00081">
    <property type="entry name" value="GDHRDH"/>
</dbReference>
<accession>A0A1H4JUQ0</accession>